<reference evidence="1 2" key="1">
    <citation type="submission" date="2016-12" db="EMBL/GenBank/DDBJ databases">
        <title>Amycolatopsis keratiniphila subsp. keratiniphila genome sequencing and assembly.</title>
        <authorList>
            <person name="Mayilraj S."/>
            <person name="Kaur N."/>
        </authorList>
    </citation>
    <scope>NUCLEOTIDE SEQUENCE [LARGE SCALE GENOMIC DNA]</scope>
    <source>
        <strain evidence="1 2">DSM 44409</strain>
    </source>
</reference>
<name>A0A1W2M2U9_9PSEU</name>
<dbReference type="AlphaFoldDB" id="A0A1W2M2U9"/>
<dbReference type="RefSeq" id="WP_063271300.1">
    <property type="nucleotide sequence ID" value="NZ_LQMT02000005.1"/>
</dbReference>
<proteinExistence type="predicted"/>
<gene>
    <name evidence="1" type="ORF">AVR91_0203495</name>
</gene>
<evidence type="ECO:0000313" key="1">
    <source>
        <dbReference type="EMBL" id="ONF74366.1"/>
    </source>
</evidence>
<comment type="caution">
    <text evidence="1">The sequence shown here is derived from an EMBL/GenBank/DDBJ whole genome shotgun (WGS) entry which is preliminary data.</text>
</comment>
<organism evidence="1 2">
    <name type="scientific">Amycolatopsis keratiniphila subsp. keratiniphila</name>
    <dbReference type="NCBI Taxonomy" id="227715"/>
    <lineage>
        <taxon>Bacteria</taxon>
        <taxon>Bacillati</taxon>
        <taxon>Actinomycetota</taxon>
        <taxon>Actinomycetes</taxon>
        <taxon>Pseudonocardiales</taxon>
        <taxon>Pseudonocardiaceae</taxon>
        <taxon>Amycolatopsis</taxon>
        <taxon>Amycolatopsis japonica group</taxon>
    </lineage>
</organism>
<accession>A0A1W2M2U9</accession>
<dbReference type="OrthoDB" id="227596at2"/>
<dbReference type="Proteomes" id="UP000076660">
    <property type="component" value="Unassembled WGS sequence"/>
</dbReference>
<dbReference type="EMBL" id="LQMT02000005">
    <property type="protein sequence ID" value="ONF74366.1"/>
    <property type="molecule type" value="Genomic_DNA"/>
</dbReference>
<sequence>MRQWPRVWRLVRVPLAAGGVVLALGLYLLAGTDNRLEPAVYQQLRIGQSQEDVENVCSAIPHRRRVHPPPTAATAG</sequence>
<evidence type="ECO:0000313" key="2">
    <source>
        <dbReference type="Proteomes" id="UP000076660"/>
    </source>
</evidence>
<protein>
    <submittedName>
        <fullName evidence="1">Uncharacterized protein</fullName>
    </submittedName>
</protein>